<protein>
    <recommendedName>
        <fullName evidence="4">DUF3566 domain-containing protein</fullName>
    </recommendedName>
</protein>
<evidence type="ECO:0000313" key="2">
    <source>
        <dbReference type="EMBL" id="MFD0835541.1"/>
    </source>
</evidence>
<sequence length="85" mass="9052">MALLGLLVGVLYSFGGLIIDALVSLDLITSIDTPGLSYGTVLAFAALIGMPLLFAVCGLLLGIIEAVLYNLYVMFFGTNKIDFYK</sequence>
<evidence type="ECO:0000313" key="3">
    <source>
        <dbReference type="Proteomes" id="UP001597011"/>
    </source>
</evidence>
<gene>
    <name evidence="2" type="ORF">ACFQ0I_07205</name>
</gene>
<feature type="transmembrane region" description="Helical" evidence="1">
    <location>
        <begin position="41"/>
        <end position="64"/>
    </location>
</feature>
<reference evidence="3" key="1">
    <citation type="journal article" date="2019" name="Int. J. Syst. Evol. Microbiol.">
        <title>The Global Catalogue of Microorganisms (GCM) 10K type strain sequencing project: providing services to taxonomists for standard genome sequencing and annotation.</title>
        <authorList>
            <consortium name="The Broad Institute Genomics Platform"/>
            <consortium name="The Broad Institute Genome Sequencing Center for Infectious Disease"/>
            <person name="Wu L."/>
            <person name="Ma J."/>
        </authorList>
    </citation>
    <scope>NUCLEOTIDE SEQUENCE [LARGE SCALE GENOMIC DNA]</scope>
    <source>
        <strain evidence="3">CCUG 60529</strain>
    </source>
</reference>
<dbReference type="EMBL" id="JBHTIB010000008">
    <property type="protein sequence ID" value="MFD0835541.1"/>
    <property type="molecule type" value="Genomic_DNA"/>
</dbReference>
<feature type="transmembrane region" description="Helical" evidence="1">
    <location>
        <begin position="6"/>
        <end position="29"/>
    </location>
</feature>
<name>A0ABW3BRN9_9FLAO</name>
<keyword evidence="3" id="KW-1185">Reference proteome</keyword>
<keyword evidence="1" id="KW-0472">Membrane</keyword>
<keyword evidence="1" id="KW-1133">Transmembrane helix</keyword>
<keyword evidence="1" id="KW-0812">Transmembrane</keyword>
<proteinExistence type="predicted"/>
<organism evidence="2 3">
    <name type="scientific">Mariniflexile aquimaris</name>
    <dbReference type="NCBI Taxonomy" id="881009"/>
    <lineage>
        <taxon>Bacteria</taxon>
        <taxon>Pseudomonadati</taxon>
        <taxon>Bacteroidota</taxon>
        <taxon>Flavobacteriia</taxon>
        <taxon>Flavobacteriales</taxon>
        <taxon>Flavobacteriaceae</taxon>
        <taxon>Mariniflexile</taxon>
    </lineage>
</organism>
<evidence type="ECO:0008006" key="4">
    <source>
        <dbReference type="Google" id="ProtNLM"/>
    </source>
</evidence>
<evidence type="ECO:0000256" key="1">
    <source>
        <dbReference type="SAM" id="Phobius"/>
    </source>
</evidence>
<dbReference type="RefSeq" id="WP_379940773.1">
    <property type="nucleotide sequence ID" value="NZ_JBHTIB010000008.1"/>
</dbReference>
<dbReference type="Proteomes" id="UP001597011">
    <property type="component" value="Unassembled WGS sequence"/>
</dbReference>
<comment type="caution">
    <text evidence="2">The sequence shown here is derived from an EMBL/GenBank/DDBJ whole genome shotgun (WGS) entry which is preliminary data.</text>
</comment>
<accession>A0ABW3BRN9</accession>